<evidence type="ECO:0000313" key="1">
    <source>
        <dbReference type="EMBL" id="KAJ3544687.1"/>
    </source>
</evidence>
<reference evidence="1" key="1">
    <citation type="submission" date="2022-08" db="EMBL/GenBank/DDBJ databases">
        <title>Genome Sequence of Fusarium decemcellulare.</title>
        <authorList>
            <person name="Buettner E."/>
        </authorList>
    </citation>
    <scope>NUCLEOTIDE SEQUENCE</scope>
    <source>
        <strain evidence="1">Babe19</strain>
    </source>
</reference>
<organism evidence="1 2">
    <name type="scientific">Fusarium decemcellulare</name>
    <dbReference type="NCBI Taxonomy" id="57161"/>
    <lineage>
        <taxon>Eukaryota</taxon>
        <taxon>Fungi</taxon>
        <taxon>Dikarya</taxon>
        <taxon>Ascomycota</taxon>
        <taxon>Pezizomycotina</taxon>
        <taxon>Sordariomycetes</taxon>
        <taxon>Hypocreomycetidae</taxon>
        <taxon>Hypocreales</taxon>
        <taxon>Nectriaceae</taxon>
        <taxon>Fusarium</taxon>
        <taxon>Fusarium decemcellulare species complex</taxon>
    </lineage>
</organism>
<protein>
    <submittedName>
        <fullName evidence="1">Uncharacterized protein</fullName>
    </submittedName>
</protein>
<dbReference type="Proteomes" id="UP001148629">
    <property type="component" value="Unassembled WGS sequence"/>
</dbReference>
<dbReference type="EMBL" id="JANRMS010000184">
    <property type="protein sequence ID" value="KAJ3544687.1"/>
    <property type="molecule type" value="Genomic_DNA"/>
</dbReference>
<gene>
    <name evidence="1" type="ORF">NM208_g2931</name>
</gene>
<name>A0ACC1SR24_9HYPO</name>
<evidence type="ECO:0000313" key="2">
    <source>
        <dbReference type="Proteomes" id="UP001148629"/>
    </source>
</evidence>
<sequence>MSLFETAHQCTHCQKRFLIRNNDEPRPLIHIDDPKSHHYWRLWAPGDEPITLAEVEQMARNGCEFAEYLHKKLSSVKEQYLDDTIVNRVPPQQGDSEPNSVIITLSGENGYDTNCYFTYMAEQESTIAHESLQRPPNLDPASVGAFDLARKWVQECLNNHSYCENPTEPFMPTRIIEISSSGKDICICKDTLPAPYAVLSYCWGGPQRITLTKSRVQASQLSFVTDTLPRTLRDAVRVCRELGLRYLWVDALCIVQDDPEDKAFEIGNMANIYQNSSVAIMASRAKGVEEGFLHPRAPFGARDNSPGFRLPYKSKDGRTGSVILIEEPASQTYADPLTVRAWAFQEFVLSPRILDYGELRTTYICKGEDMPTDGFSSLPVSWWSRQRFHELTSPILETIAESPHQLWSALVQCYMASSLTIPSDRLPALSGIAERFNAIVHDEYLAGCWESWIWLDLMWWQEDGNSKTRSSEYFAPTWSWASIPSGSFHYISTRSCHAISGFEVLEHEIGLVYETLKYGSVASGFLEVRGRVLPDQCLPNVGSYNNSVNIDVPGYYALSISCSIIPDPLLPGFDSKCPTIALCLCWDEKRSKIWGIVVWEMKPSYFVRVGIFSAEGRMDMSSTDLPFEELIKTQDDSYKAWREGLPIKRMKIF</sequence>
<accession>A0ACC1SR24</accession>
<comment type="caution">
    <text evidence="1">The sequence shown here is derived from an EMBL/GenBank/DDBJ whole genome shotgun (WGS) entry which is preliminary data.</text>
</comment>
<keyword evidence="2" id="KW-1185">Reference proteome</keyword>
<proteinExistence type="predicted"/>